<dbReference type="EMBL" id="LAZR01061926">
    <property type="protein sequence ID" value="KKK62575.1"/>
    <property type="molecule type" value="Genomic_DNA"/>
</dbReference>
<gene>
    <name evidence="1" type="ORF">LCGC14_3002970</name>
</gene>
<accession>A0A0F8XN27</accession>
<organism evidence="1">
    <name type="scientific">marine sediment metagenome</name>
    <dbReference type="NCBI Taxonomy" id="412755"/>
    <lineage>
        <taxon>unclassified sequences</taxon>
        <taxon>metagenomes</taxon>
        <taxon>ecological metagenomes</taxon>
    </lineage>
</organism>
<sequence length="32" mass="3076">MANVVTNDMSIVIGGDAGQGGESSGAGFSLSF</sequence>
<comment type="caution">
    <text evidence="1">The sequence shown here is derived from an EMBL/GenBank/DDBJ whole genome shotgun (WGS) entry which is preliminary data.</text>
</comment>
<proteinExistence type="predicted"/>
<dbReference type="AlphaFoldDB" id="A0A0F8XN27"/>
<protein>
    <submittedName>
        <fullName evidence="1">Uncharacterized protein</fullName>
    </submittedName>
</protein>
<reference evidence="1" key="1">
    <citation type="journal article" date="2015" name="Nature">
        <title>Complex archaea that bridge the gap between prokaryotes and eukaryotes.</title>
        <authorList>
            <person name="Spang A."/>
            <person name="Saw J.H."/>
            <person name="Jorgensen S.L."/>
            <person name="Zaremba-Niedzwiedzka K."/>
            <person name="Martijn J."/>
            <person name="Lind A.E."/>
            <person name="van Eijk R."/>
            <person name="Schleper C."/>
            <person name="Guy L."/>
            <person name="Ettema T.J."/>
        </authorList>
    </citation>
    <scope>NUCLEOTIDE SEQUENCE</scope>
</reference>
<feature type="non-terminal residue" evidence="1">
    <location>
        <position position="32"/>
    </location>
</feature>
<evidence type="ECO:0000313" key="1">
    <source>
        <dbReference type="EMBL" id="KKK62575.1"/>
    </source>
</evidence>
<name>A0A0F8XN27_9ZZZZ</name>